<protein>
    <submittedName>
        <fullName evidence="10">Polyprenyl synthetase family protein</fullName>
    </submittedName>
</protein>
<dbReference type="PROSITE" id="PS00723">
    <property type="entry name" value="POLYPRENYL_SYNTHASE_1"/>
    <property type="match status" value="1"/>
</dbReference>
<evidence type="ECO:0000256" key="6">
    <source>
        <dbReference type="ARBA" id="ARBA00023229"/>
    </source>
</evidence>
<dbReference type="EMBL" id="LIWG01000006">
    <property type="protein sequence ID" value="MBE3608285.1"/>
    <property type="molecule type" value="Genomic_DNA"/>
</dbReference>
<evidence type="ECO:0000313" key="12">
    <source>
        <dbReference type="Proteomes" id="UP001318760"/>
    </source>
</evidence>
<keyword evidence="4" id="KW-0479">Metal-binding</keyword>
<evidence type="ECO:0000256" key="5">
    <source>
        <dbReference type="ARBA" id="ARBA00022842"/>
    </source>
</evidence>
<comment type="similarity">
    <text evidence="2 7">Belongs to the FPP/GGPP synthase family.</text>
</comment>
<dbReference type="PANTHER" id="PTHR43281">
    <property type="entry name" value="FARNESYL DIPHOSPHATE SYNTHASE"/>
    <property type="match status" value="1"/>
</dbReference>
<dbReference type="Proteomes" id="UP000650616">
    <property type="component" value="Unassembled WGS sequence"/>
</dbReference>
<keyword evidence="3 7" id="KW-0808">Transferase</keyword>
<dbReference type="Pfam" id="PF00348">
    <property type="entry name" value="polyprenyl_synt"/>
    <property type="match status" value="1"/>
</dbReference>
<comment type="caution">
    <text evidence="10">The sequence shown here is derived from an EMBL/GenBank/DDBJ whole genome shotgun (WGS) entry which is preliminary data.</text>
</comment>
<evidence type="ECO:0000256" key="7">
    <source>
        <dbReference type="RuleBase" id="RU004466"/>
    </source>
</evidence>
<dbReference type="Gene3D" id="1.10.600.10">
    <property type="entry name" value="Farnesyl Diphosphate Synthase"/>
    <property type="match status" value="1"/>
</dbReference>
<name>A0AAW3ZT67_9BACT</name>
<dbReference type="GO" id="GO:0004659">
    <property type="term" value="F:prenyltransferase activity"/>
    <property type="evidence" value="ECO:0007669"/>
    <property type="project" value="InterPro"/>
</dbReference>
<evidence type="ECO:0000313" key="9">
    <source>
        <dbReference type="EMBL" id="MBE2986960.1"/>
    </source>
</evidence>
<dbReference type="Proteomes" id="UP001318760">
    <property type="component" value="Unassembled WGS sequence"/>
</dbReference>
<dbReference type="GO" id="GO:0016114">
    <property type="term" value="P:terpenoid biosynthetic process"/>
    <property type="evidence" value="ECO:0007669"/>
    <property type="project" value="UniProtKB-ARBA"/>
</dbReference>
<reference evidence="9 12" key="2">
    <citation type="submission" date="2020-10" db="EMBL/GenBank/DDBJ databases">
        <title>Campylobacter californiensis sp. nov. isolated from cattle and feral swine in California.</title>
        <authorList>
            <person name="Miller W.G."/>
        </authorList>
    </citation>
    <scope>NUCLEOTIDE SEQUENCE [LARGE SCALE GENOMIC DNA]</scope>
    <source>
        <strain evidence="9 12">RM12919</strain>
    </source>
</reference>
<dbReference type="SUPFAM" id="SSF48576">
    <property type="entry name" value="Terpenoid synthases"/>
    <property type="match status" value="1"/>
</dbReference>
<dbReference type="SFLD" id="SFLDG01017">
    <property type="entry name" value="Polyprenyl_Transferase_Like"/>
    <property type="match status" value="1"/>
</dbReference>
<dbReference type="PROSITE" id="PS00444">
    <property type="entry name" value="POLYPRENYL_SYNTHASE_2"/>
    <property type="match status" value="1"/>
</dbReference>
<evidence type="ECO:0000313" key="10">
    <source>
        <dbReference type="EMBL" id="MBE3608285.1"/>
    </source>
</evidence>
<evidence type="ECO:0000256" key="3">
    <source>
        <dbReference type="ARBA" id="ARBA00022679"/>
    </source>
</evidence>
<evidence type="ECO:0000256" key="4">
    <source>
        <dbReference type="ARBA" id="ARBA00022723"/>
    </source>
</evidence>
<accession>A0AAW3ZT67</accession>
<dbReference type="SFLD" id="SFLDS00005">
    <property type="entry name" value="Isoprenoid_Synthase_Type_I"/>
    <property type="match status" value="1"/>
</dbReference>
<evidence type="ECO:0000256" key="2">
    <source>
        <dbReference type="ARBA" id="ARBA00006706"/>
    </source>
</evidence>
<evidence type="ECO:0000256" key="8">
    <source>
        <dbReference type="SAM" id="Coils"/>
    </source>
</evidence>
<evidence type="ECO:0000313" key="11">
    <source>
        <dbReference type="Proteomes" id="UP000650616"/>
    </source>
</evidence>
<dbReference type="GO" id="GO:0046872">
    <property type="term" value="F:metal ion binding"/>
    <property type="evidence" value="ECO:0007669"/>
    <property type="project" value="UniProtKB-KW"/>
</dbReference>
<keyword evidence="11" id="KW-1185">Reference proteome</keyword>
<sequence length="300" mass="33313">MSLLDDFINFLNENLPKAPSFHPYYEEALAQMLKAGGKHFRAQLLLGTVNALRPELTQEAMRVALGLEMMHTYSLIHDDLPSMDNAALRRGKPTLHIMYDEVTAILAGDALNTHAFYEISRSNLSPEVRIKCVEILSQNAGANGMVLGQALDCFYENTDKKDIVAAKQRLGLTDKKLSLDELKFLHIHKTAKLIAASLKMAAVIAELSETECEKIYNIGLDLGLAFQIQDDIIDVISDENEAGKPVNNDTDKNSFTNLLGVKGAIESKNELIRRVEEDLRSLKAGIKDVIENLINKHLKG</sequence>
<keyword evidence="6" id="KW-0414">Isoprene biosynthesis</keyword>
<dbReference type="FunFam" id="1.10.600.10:FF:000001">
    <property type="entry name" value="Geranylgeranyl diphosphate synthase"/>
    <property type="match status" value="1"/>
</dbReference>
<proteinExistence type="inferred from homology"/>
<organism evidence="10 11">
    <name type="scientific">Campylobacter californiensis</name>
    <dbReference type="NCBI Taxonomy" id="1032243"/>
    <lineage>
        <taxon>Bacteria</taxon>
        <taxon>Pseudomonadati</taxon>
        <taxon>Campylobacterota</taxon>
        <taxon>Epsilonproteobacteria</taxon>
        <taxon>Campylobacterales</taxon>
        <taxon>Campylobacteraceae</taxon>
        <taxon>Campylobacter</taxon>
    </lineage>
</organism>
<comment type="cofactor">
    <cofactor evidence="1">
        <name>Mg(2+)</name>
        <dbReference type="ChEBI" id="CHEBI:18420"/>
    </cofactor>
</comment>
<dbReference type="InterPro" id="IPR008949">
    <property type="entry name" value="Isoprenoid_synthase_dom_sf"/>
</dbReference>
<dbReference type="PANTHER" id="PTHR43281:SF1">
    <property type="entry name" value="FARNESYL DIPHOSPHATE SYNTHASE"/>
    <property type="match status" value="1"/>
</dbReference>
<dbReference type="InterPro" id="IPR033749">
    <property type="entry name" value="Polyprenyl_synt_CS"/>
</dbReference>
<dbReference type="InterPro" id="IPR000092">
    <property type="entry name" value="Polyprenyl_synt"/>
</dbReference>
<feature type="coiled-coil region" evidence="8">
    <location>
        <begin position="265"/>
        <end position="292"/>
    </location>
</feature>
<keyword evidence="8" id="KW-0175">Coiled coil</keyword>
<dbReference type="AlphaFoldDB" id="A0AAW3ZT67"/>
<dbReference type="EMBL" id="JADBHS010000015">
    <property type="protein sequence ID" value="MBE2986960.1"/>
    <property type="molecule type" value="Genomic_DNA"/>
</dbReference>
<evidence type="ECO:0000256" key="1">
    <source>
        <dbReference type="ARBA" id="ARBA00001946"/>
    </source>
</evidence>
<dbReference type="RefSeq" id="WP_170016421.1">
    <property type="nucleotide sequence ID" value="NZ_CP012545.1"/>
</dbReference>
<dbReference type="CDD" id="cd00685">
    <property type="entry name" value="Trans_IPPS_HT"/>
    <property type="match status" value="1"/>
</dbReference>
<reference evidence="10 11" key="1">
    <citation type="submission" date="2015-08" db="EMBL/GenBank/DDBJ databases">
        <title>Comparative genomics of the Campylobacter concisus group.</title>
        <authorList>
            <person name="Yee E."/>
            <person name="Chapman M.H."/>
            <person name="Huynh S."/>
            <person name="Bono J.L."/>
            <person name="On S.L."/>
            <person name="St Leger J."/>
            <person name="Foster G."/>
            <person name="Parker C.T."/>
            <person name="Miller W.G."/>
        </authorList>
    </citation>
    <scope>NUCLEOTIDE SEQUENCE [LARGE SCALE GENOMIC DNA]</scope>
    <source>
        <strain evidence="10 11">RM9337</strain>
    </source>
</reference>
<gene>
    <name evidence="9" type="ORF">CCAL12919_07490</name>
    <name evidence="10" type="ORF">CCAL9337_06060</name>
</gene>
<keyword evidence="5" id="KW-0460">Magnesium</keyword>